<dbReference type="AlphaFoldDB" id="A0A4P9VZ17"/>
<name>A0A4P9VZ17_9FUNG</name>
<accession>A0A4P9VZ17</accession>
<sequence length="205" mass="22316">MGSRFLFACVAFPFLVGVFAAPKEHSDSKYSSSQSPAMDFIGVKPPTALGSSPNADPREYNVTSVYAGVPGSNTTANVKWQFKYLTFILDILQPTAVTRPSSSNELLKITAADLNIILLRFLQPGNLVFLSDKWPCPYDGPTGVNSSNELPLTVGTVRSYTATNKTATFLVNPLNLTDILSGDYLYQLPFTYPVNVNYITNRGTA</sequence>
<protein>
    <submittedName>
        <fullName evidence="2">Uncharacterized protein</fullName>
    </submittedName>
</protein>
<evidence type="ECO:0000256" key="1">
    <source>
        <dbReference type="SAM" id="SignalP"/>
    </source>
</evidence>
<keyword evidence="3" id="KW-1185">Reference proteome</keyword>
<organism evidence="2 3">
    <name type="scientific">Blyttiomyces helicus</name>
    <dbReference type="NCBI Taxonomy" id="388810"/>
    <lineage>
        <taxon>Eukaryota</taxon>
        <taxon>Fungi</taxon>
        <taxon>Fungi incertae sedis</taxon>
        <taxon>Chytridiomycota</taxon>
        <taxon>Chytridiomycota incertae sedis</taxon>
        <taxon>Chytridiomycetes</taxon>
        <taxon>Chytridiomycetes incertae sedis</taxon>
        <taxon>Blyttiomyces</taxon>
    </lineage>
</organism>
<feature type="signal peptide" evidence="1">
    <location>
        <begin position="1"/>
        <end position="20"/>
    </location>
</feature>
<gene>
    <name evidence="2" type="ORF">BDK51DRAFT_48446</name>
</gene>
<dbReference type="EMBL" id="KZ999514">
    <property type="protein sequence ID" value="RKO85004.1"/>
    <property type="molecule type" value="Genomic_DNA"/>
</dbReference>
<dbReference type="Proteomes" id="UP000269721">
    <property type="component" value="Unassembled WGS sequence"/>
</dbReference>
<reference evidence="3" key="1">
    <citation type="journal article" date="2018" name="Nat. Microbiol.">
        <title>Leveraging single-cell genomics to expand the fungal tree of life.</title>
        <authorList>
            <person name="Ahrendt S.R."/>
            <person name="Quandt C.A."/>
            <person name="Ciobanu D."/>
            <person name="Clum A."/>
            <person name="Salamov A."/>
            <person name="Andreopoulos B."/>
            <person name="Cheng J.F."/>
            <person name="Woyke T."/>
            <person name="Pelin A."/>
            <person name="Henrissat B."/>
            <person name="Reynolds N.K."/>
            <person name="Benny G.L."/>
            <person name="Smith M.E."/>
            <person name="James T.Y."/>
            <person name="Grigoriev I.V."/>
        </authorList>
    </citation>
    <scope>NUCLEOTIDE SEQUENCE [LARGE SCALE GENOMIC DNA]</scope>
</reference>
<proteinExistence type="predicted"/>
<evidence type="ECO:0000313" key="2">
    <source>
        <dbReference type="EMBL" id="RKO85004.1"/>
    </source>
</evidence>
<feature type="chain" id="PRO_5020502400" evidence="1">
    <location>
        <begin position="21"/>
        <end position="205"/>
    </location>
</feature>
<evidence type="ECO:0000313" key="3">
    <source>
        <dbReference type="Proteomes" id="UP000269721"/>
    </source>
</evidence>
<keyword evidence="1" id="KW-0732">Signal</keyword>